<dbReference type="EMBL" id="JAERUA010000001">
    <property type="protein sequence ID" value="KAI1904310.1"/>
    <property type="molecule type" value="Genomic_DNA"/>
</dbReference>
<proteinExistence type="predicted"/>
<protein>
    <submittedName>
        <fullName evidence="2">Uncharacterized protein</fullName>
    </submittedName>
</protein>
<comment type="caution">
    <text evidence="2">The sequence shown here is derived from an EMBL/GenBank/DDBJ whole genome shotgun (WGS) entry which is preliminary data.</text>
</comment>
<dbReference type="Proteomes" id="UP000829720">
    <property type="component" value="Unassembled WGS sequence"/>
</dbReference>
<gene>
    <name evidence="2" type="ORF">AGOR_G00004350</name>
</gene>
<evidence type="ECO:0000313" key="2">
    <source>
        <dbReference type="EMBL" id="KAI1904310.1"/>
    </source>
</evidence>
<evidence type="ECO:0000256" key="1">
    <source>
        <dbReference type="SAM" id="MobiDB-lite"/>
    </source>
</evidence>
<sequence length="89" mass="9712">MHTWGGGKAGTRQQNSPLHLLRRLAGVSTETEAEKGRARKYNCTTILSLVGLDSQAFPLPPTLPTPVSHKAQYCSPHHSWNGREKPGPV</sequence>
<evidence type="ECO:0000313" key="3">
    <source>
        <dbReference type="Proteomes" id="UP000829720"/>
    </source>
</evidence>
<keyword evidence="3" id="KW-1185">Reference proteome</keyword>
<organism evidence="2 3">
    <name type="scientific">Albula goreensis</name>
    <dbReference type="NCBI Taxonomy" id="1534307"/>
    <lineage>
        <taxon>Eukaryota</taxon>
        <taxon>Metazoa</taxon>
        <taxon>Chordata</taxon>
        <taxon>Craniata</taxon>
        <taxon>Vertebrata</taxon>
        <taxon>Euteleostomi</taxon>
        <taxon>Actinopterygii</taxon>
        <taxon>Neopterygii</taxon>
        <taxon>Teleostei</taxon>
        <taxon>Albuliformes</taxon>
        <taxon>Albulidae</taxon>
        <taxon>Albula</taxon>
    </lineage>
</organism>
<dbReference type="AlphaFoldDB" id="A0A8T3E6G3"/>
<accession>A0A8T3E6G3</accession>
<reference evidence="2" key="1">
    <citation type="submission" date="2021-01" db="EMBL/GenBank/DDBJ databases">
        <authorList>
            <person name="Zahm M."/>
            <person name="Roques C."/>
            <person name="Cabau C."/>
            <person name="Klopp C."/>
            <person name="Donnadieu C."/>
            <person name="Jouanno E."/>
            <person name="Lampietro C."/>
            <person name="Louis A."/>
            <person name="Herpin A."/>
            <person name="Echchiki A."/>
            <person name="Berthelot C."/>
            <person name="Parey E."/>
            <person name="Roest-Crollius H."/>
            <person name="Braasch I."/>
            <person name="Postlethwait J."/>
            <person name="Bobe J."/>
            <person name="Montfort J."/>
            <person name="Bouchez O."/>
            <person name="Begum T."/>
            <person name="Mejri S."/>
            <person name="Adams A."/>
            <person name="Chen W.-J."/>
            <person name="Guiguen Y."/>
        </authorList>
    </citation>
    <scope>NUCLEOTIDE SEQUENCE</scope>
    <source>
        <tissue evidence="2">Blood</tissue>
    </source>
</reference>
<feature type="region of interest" description="Disordered" evidence="1">
    <location>
        <begin position="67"/>
        <end position="89"/>
    </location>
</feature>
<name>A0A8T3E6G3_9TELE</name>